<name>A0A4Y3QUH8_STRCI</name>
<dbReference type="AlphaFoldDB" id="A0A4Y3QUH8"/>
<keyword evidence="2" id="KW-1185">Reference proteome</keyword>
<proteinExistence type="predicted"/>
<comment type="caution">
    <text evidence="1">The sequence shown here is derived from an EMBL/GenBank/DDBJ whole genome shotgun (WGS) entry which is preliminary data.</text>
</comment>
<sequence length="215" mass="23292">MGIQSLHAAVGVPAALPGKDASKRVPGRKRGLAVDVTAWSSTPSSCPRPRTTTPPAARCWTAWPPSATQWPRPSWTNGPQLSKVMAHLETRESALDEQAGQIRSAMADLAARLGELDAEIENLRVTRKTLQTVPRPGPAAEQPPRPEMPDHPAYQQILTTPADTDRPMRARDICQALDLPILPKTTEGIRSQLKRLVARGILTDSEPGLFARPGT</sequence>
<dbReference type="Proteomes" id="UP000319210">
    <property type="component" value="Unassembled WGS sequence"/>
</dbReference>
<gene>
    <name evidence="1" type="ORF">SCA03_15260</name>
</gene>
<accession>A0A4Y3QUH8</accession>
<dbReference type="EMBL" id="BJMM01000005">
    <property type="protein sequence ID" value="GEB48975.1"/>
    <property type="molecule type" value="Genomic_DNA"/>
</dbReference>
<reference evidence="1 2" key="1">
    <citation type="submission" date="2019-06" db="EMBL/GenBank/DDBJ databases">
        <title>Whole genome shotgun sequence of Streptomyces cacaoi subsp. cacaoi NBRC 12748.</title>
        <authorList>
            <person name="Hosoyama A."/>
            <person name="Uohara A."/>
            <person name="Ohji S."/>
            <person name="Ichikawa N."/>
        </authorList>
    </citation>
    <scope>NUCLEOTIDE SEQUENCE [LARGE SCALE GENOMIC DNA]</scope>
    <source>
        <strain evidence="1 2">NBRC 12748</strain>
    </source>
</reference>
<evidence type="ECO:0000313" key="2">
    <source>
        <dbReference type="Proteomes" id="UP000319210"/>
    </source>
</evidence>
<protein>
    <submittedName>
        <fullName evidence="1">Uncharacterized protein</fullName>
    </submittedName>
</protein>
<evidence type="ECO:0000313" key="1">
    <source>
        <dbReference type="EMBL" id="GEB48975.1"/>
    </source>
</evidence>
<organism evidence="1 2">
    <name type="scientific">Streptomyces cacaoi</name>
    <dbReference type="NCBI Taxonomy" id="1898"/>
    <lineage>
        <taxon>Bacteria</taxon>
        <taxon>Bacillati</taxon>
        <taxon>Actinomycetota</taxon>
        <taxon>Actinomycetes</taxon>
        <taxon>Kitasatosporales</taxon>
        <taxon>Streptomycetaceae</taxon>
        <taxon>Streptomyces</taxon>
    </lineage>
</organism>